<dbReference type="AlphaFoldDB" id="A0AAV9S2S9"/>
<accession>A0AAV9S2S9</accession>
<reference evidence="2 3" key="1">
    <citation type="submission" date="2021-06" db="EMBL/GenBank/DDBJ databases">
        <authorList>
            <person name="Palmer J.M."/>
        </authorList>
    </citation>
    <scope>NUCLEOTIDE SEQUENCE [LARGE SCALE GENOMIC DNA]</scope>
    <source>
        <strain evidence="2 3">MEX-2019</strain>
        <tissue evidence="2">Muscle</tissue>
    </source>
</reference>
<feature type="compositionally biased region" description="Low complexity" evidence="1">
    <location>
        <begin position="1"/>
        <end position="11"/>
    </location>
</feature>
<comment type="caution">
    <text evidence="2">The sequence shown here is derived from an EMBL/GenBank/DDBJ whole genome shotgun (WGS) entry which is preliminary data.</text>
</comment>
<feature type="region of interest" description="Disordered" evidence="1">
    <location>
        <begin position="1"/>
        <end position="71"/>
    </location>
</feature>
<keyword evidence="3" id="KW-1185">Reference proteome</keyword>
<sequence>MASFSSAGSSSDQAYHPIIMQKLSIQAQPGGPHSPVDPPETWNPMGGQSPDLSNDLSRSLRGAASQTPRRR</sequence>
<organism evidence="2 3">
    <name type="scientific">Crenichthys baileyi</name>
    <name type="common">White River springfish</name>
    <dbReference type="NCBI Taxonomy" id="28760"/>
    <lineage>
        <taxon>Eukaryota</taxon>
        <taxon>Metazoa</taxon>
        <taxon>Chordata</taxon>
        <taxon>Craniata</taxon>
        <taxon>Vertebrata</taxon>
        <taxon>Euteleostomi</taxon>
        <taxon>Actinopterygii</taxon>
        <taxon>Neopterygii</taxon>
        <taxon>Teleostei</taxon>
        <taxon>Neoteleostei</taxon>
        <taxon>Acanthomorphata</taxon>
        <taxon>Ovalentaria</taxon>
        <taxon>Atherinomorphae</taxon>
        <taxon>Cyprinodontiformes</taxon>
        <taxon>Goodeidae</taxon>
        <taxon>Crenichthys</taxon>
    </lineage>
</organism>
<evidence type="ECO:0000313" key="2">
    <source>
        <dbReference type="EMBL" id="KAK5615517.1"/>
    </source>
</evidence>
<name>A0AAV9S2S9_9TELE</name>
<protein>
    <submittedName>
        <fullName evidence="2">Uncharacterized protein</fullName>
    </submittedName>
</protein>
<evidence type="ECO:0000256" key="1">
    <source>
        <dbReference type="SAM" id="MobiDB-lite"/>
    </source>
</evidence>
<proteinExistence type="predicted"/>
<gene>
    <name evidence="2" type="ORF">CRENBAI_026267</name>
</gene>
<dbReference type="EMBL" id="JAHHUM010000952">
    <property type="protein sequence ID" value="KAK5615517.1"/>
    <property type="molecule type" value="Genomic_DNA"/>
</dbReference>
<evidence type="ECO:0000313" key="3">
    <source>
        <dbReference type="Proteomes" id="UP001311232"/>
    </source>
</evidence>
<dbReference type="Proteomes" id="UP001311232">
    <property type="component" value="Unassembled WGS sequence"/>
</dbReference>